<keyword evidence="3" id="KW-1185">Reference proteome</keyword>
<keyword evidence="1" id="KW-0732">Signal</keyword>
<sequence>MSGVKHSCVALLLLIVAVAVMWRTTEGRYLPTRADNTRYEQIKGLITALLDEADRQNRKERNMEMIFVLITSTTSLKE</sequence>
<reference evidence="2 3" key="1">
    <citation type="journal article" date="2022" name="Nat. Ecol. Evol.">
        <title>A masculinizing supergene underlies an exaggerated male reproductive morph in a spider.</title>
        <authorList>
            <person name="Hendrickx F."/>
            <person name="De Corte Z."/>
            <person name="Sonet G."/>
            <person name="Van Belleghem S.M."/>
            <person name="Kostlbacher S."/>
            <person name="Vangestel C."/>
        </authorList>
    </citation>
    <scope>NUCLEOTIDE SEQUENCE [LARGE SCALE GENOMIC DNA]</scope>
    <source>
        <strain evidence="2">W744_W776</strain>
    </source>
</reference>
<evidence type="ECO:0000313" key="2">
    <source>
        <dbReference type="EMBL" id="KAG8196189.1"/>
    </source>
</evidence>
<evidence type="ECO:0000256" key="1">
    <source>
        <dbReference type="SAM" id="SignalP"/>
    </source>
</evidence>
<organism evidence="2 3">
    <name type="scientific">Oedothorax gibbosus</name>
    <dbReference type="NCBI Taxonomy" id="931172"/>
    <lineage>
        <taxon>Eukaryota</taxon>
        <taxon>Metazoa</taxon>
        <taxon>Ecdysozoa</taxon>
        <taxon>Arthropoda</taxon>
        <taxon>Chelicerata</taxon>
        <taxon>Arachnida</taxon>
        <taxon>Araneae</taxon>
        <taxon>Araneomorphae</taxon>
        <taxon>Entelegynae</taxon>
        <taxon>Araneoidea</taxon>
        <taxon>Linyphiidae</taxon>
        <taxon>Erigoninae</taxon>
        <taxon>Oedothorax</taxon>
    </lineage>
</organism>
<feature type="chain" id="PRO_5043910849" evidence="1">
    <location>
        <begin position="28"/>
        <end position="78"/>
    </location>
</feature>
<dbReference type="Proteomes" id="UP000827092">
    <property type="component" value="Unassembled WGS sequence"/>
</dbReference>
<name>A0AAV6VHN2_9ARAC</name>
<evidence type="ECO:0000313" key="3">
    <source>
        <dbReference type="Proteomes" id="UP000827092"/>
    </source>
</evidence>
<protein>
    <submittedName>
        <fullName evidence="2">Uncharacterized protein</fullName>
    </submittedName>
</protein>
<proteinExistence type="predicted"/>
<feature type="signal peptide" evidence="1">
    <location>
        <begin position="1"/>
        <end position="27"/>
    </location>
</feature>
<dbReference type="EMBL" id="JAFNEN010000074">
    <property type="protein sequence ID" value="KAG8196189.1"/>
    <property type="molecule type" value="Genomic_DNA"/>
</dbReference>
<comment type="caution">
    <text evidence="2">The sequence shown here is derived from an EMBL/GenBank/DDBJ whole genome shotgun (WGS) entry which is preliminary data.</text>
</comment>
<accession>A0AAV6VHN2</accession>
<dbReference type="AlphaFoldDB" id="A0AAV6VHN2"/>
<gene>
    <name evidence="2" type="ORF">JTE90_007917</name>
</gene>